<feature type="compositionally biased region" description="Basic and acidic residues" evidence="1">
    <location>
        <begin position="350"/>
        <end position="373"/>
    </location>
</feature>
<feature type="region of interest" description="Disordered" evidence="1">
    <location>
        <begin position="1008"/>
        <end position="1038"/>
    </location>
</feature>
<dbReference type="InterPro" id="IPR042337">
    <property type="entry name" value="GSE1"/>
</dbReference>
<evidence type="ECO:0000313" key="4">
    <source>
        <dbReference type="Proteomes" id="UP000261580"/>
    </source>
</evidence>
<dbReference type="PANTHER" id="PTHR17608">
    <property type="entry name" value="GENETIC SUPPRESSOR ELEMENT 1"/>
    <property type="match status" value="1"/>
</dbReference>
<dbReference type="Bgee" id="ENSNBRG00000002006">
    <property type="expression patterns" value="Expressed in brain"/>
</dbReference>
<feature type="region of interest" description="Disordered" evidence="1">
    <location>
        <begin position="125"/>
        <end position="167"/>
    </location>
</feature>
<dbReference type="InterPro" id="IPR022207">
    <property type="entry name" value="GSE-like"/>
</dbReference>
<accession>A0A3Q4G3B6</accession>
<feature type="compositionally biased region" description="Acidic residues" evidence="1">
    <location>
        <begin position="1014"/>
        <end position="1034"/>
    </location>
</feature>
<dbReference type="AlphaFoldDB" id="A0A3Q4G3B6"/>
<feature type="region of interest" description="Disordered" evidence="1">
    <location>
        <begin position="440"/>
        <end position="563"/>
    </location>
</feature>
<feature type="region of interest" description="Disordered" evidence="1">
    <location>
        <begin position="831"/>
        <end position="926"/>
    </location>
</feature>
<protein>
    <submittedName>
        <fullName evidence="3">Genetic suppressor element 1-like</fullName>
    </submittedName>
</protein>
<dbReference type="Pfam" id="PF12540">
    <property type="entry name" value="DUF3736"/>
    <property type="match status" value="1"/>
</dbReference>
<dbReference type="OMA" id="SGMNHES"/>
<evidence type="ECO:0000256" key="1">
    <source>
        <dbReference type="SAM" id="MobiDB-lite"/>
    </source>
</evidence>
<feature type="compositionally biased region" description="Low complexity" evidence="1">
    <location>
        <begin position="759"/>
        <end position="775"/>
    </location>
</feature>
<name>A0A3Q4G3B6_NEOBR</name>
<feature type="compositionally biased region" description="Polar residues" evidence="1">
    <location>
        <begin position="379"/>
        <end position="400"/>
    </location>
</feature>
<reference evidence="3" key="1">
    <citation type="submission" date="2025-08" db="UniProtKB">
        <authorList>
            <consortium name="Ensembl"/>
        </authorList>
    </citation>
    <scope>IDENTIFICATION</scope>
</reference>
<organism evidence="3 4">
    <name type="scientific">Neolamprologus brichardi</name>
    <name type="common">Fairy cichlid</name>
    <name type="synonym">Lamprologus brichardi</name>
    <dbReference type="NCBI Taxonomy" id="32507"/>
    <lineage>
        <taxon>Eukaryota</taxon>
        <taxon>Metazoa</taxon>
        <taxon>Chordata</taxon>
        <taxon>Craniata</taxon>
        <taxon>Vertebrata</taxon>
        <taxon>Euteleostomi</taxon>
        <taxon>Actinopterygii</taxon>
        <taxon>Neopterygii</taxon>
        <taxon>Teleostei</taxon>
        <taxon>Neoteleostei</taxon>
        <taxon>Acanthomorphata</taxon>
        <taxon>Ovalentaria</taxon>
        <taxon>Cichlomorphae</taxon>
        <taxon>Cichliformes</taxon>
        <taxon>Cichlidae</taxon>
        <taxon>African cichlids</taxon>
        <taxon>Pseudocrenilabrinae</taxon>
        <taxon>Lamprologini</taxon>
        <taxon>Neolamprologus</taxon>
    </lineage>
</organism>
<reference evidence="3" key="2">
    <citation type="submission" date="2025-09" db="UniProtKB">
        <authorList>
            <consortium name="Ensembl"/>
        </authorList>
    </citation>
    <scope>IDENTIFICATION</scope>
</reference>
<feature type="compositionally biased region" description="Basic and acidic residues" evidence="1">
    <location>
        <begin position="552"/>
        <end position="563"/>
    </location>
</feature>
<feature type="region of interest" description="Disordered" evidence="1">
    <location>
        <begin position="286"/>
        <end position="403"/>
    </location>
</feature>
<proteinExistence type="predicted"/>
<feature type="compositionally biased region" description="Basic residues" evidence="1">
    <location>
        <begin position="732"/>
        <end position="741"/>
    </location>
</feature>
<dbReference type="Ensembl" id="ENSNBRT00000002679.1">
    <property type="protein sequence ID" value="ENSNBRP00000002586.1"/>
    <property type="gene ID" value="ENSNBRG00000002006.1"/>
</dbReference>
<evidence type="ECO:0000259" key="2">
    <source>
        <dbReference type="Pfam" id="PF12540"/>
    </source>
</evidence>
<dbReference type="GeneTree" id="ENSGT00700000104539"/>
<feature type="compositionally biased region" description="Basic and acidic residues" evidence="1">
    <location>
        <begin position="286"/>
        <end position="343"/>
    </location>
</feature>
<feature type="domain" description="Genetic suppressor element-like" evidence="2">
    <location>
        <begin position="651"/>
        <end position="798"/>
    </location>
</feature>
<feature type="region of interest" description="Disordered" evidence="1">
    <location>
        <begin position="729"/>
        <end position="776"/>
    </location>
</feature>
<dbReference type="STRING" id="32507.ENSNBRP00000002586"/>
<dbReference type="PANTHER" id="PTHR17608:SF4">
    <property type="entry name" value="GENETIC SUPPRESSOR ELEMENT 1"/>
    <property type="match status" value="1"/>
</dbReference>
<sequence length="1134" mass="127099">FQALKSTLYFILPLYQSMNHESNKSPSLGMISTASRTTATVSPLSPLTNGNAVAQSANSGFAAALRKLAKQAEDPRGPSNNAEVSPHSSHFPLDQSCLSPPSQRPLCGPACLGLLFRHSERIEEGGSVQGLSRERVGAENPQPQQDKRTPPISSPHPLAHSFGLTPSSIMQDPRMQSISLPGQMHPVVPSGAVPEEYLRALRPFATSDDLRLSSLPLSLDPAAAAHAAVAAYYHPSLCLSALRSQFYSVPAGGAFPPLHPSALHLHLPGGRYPADLNHTALSERLQMENELRQREREQEREREKEREREAGLEREREREREREEERERERELERQKERQRERQQQMVRAAEGHYLAELHARRAPPEDRARPGERLTPNRLGTYTQTPPKPLQSSIHSSRGSVPYPVPSLLPSHLGKHHAGAVGGIHGALSASMMSQRASEEAWLTRQRAQGQDRERPLELGLRSPGKGVEPRRDVYHNPGSKDVAACLGAPPPLISPKAPHQPPAPATTLWNPASLVDAPADSRRKLNAPTPPSRPPPGLTRAERPPAAWGERLEEGNRRMAKSPERFASLRGASLQECWNKSEQDRAIQSLYHRHHINNLHQRSFMPPSISSGACADQGGRCQAASPPAVRERPHQVPDSMMVYDEVLQQHRRLLSKLDLEEKRRKEAKEGGYYYDLDESYDESDEEEVKAHLRRVTEQPPLKLDTSSEKVDFLRVCGLTTLTHRDDLLAQKRRKRRRMMKERSVSPPAVQGKKKACSPSTSSTPTAPLTTPYSAEQMDCTPELEKKKDFLLMFNLSHVSPQQRRDKERTEELLKAIQRKTVTLDTLRYNPLPLCRSPPAPSTDSPSPSPPYLSKHKHLHNDAHKPPVDSTVTRLPPPLAPHHEKAEFVETQSNRKRQGLQNGAGTGAAAAQKKEPSQVQNGRNRPLERFTPEAFAQHFHQAVLQSTHSTLQNKGLSNCVPEAGVKADPSQPHSVSQLKSSNLIHVSQRAHINGHHFPSSVANRDTLASQENLSEDEEESDQEEDEEEEEEEDVPRKWQGIEAVFEAYQEYVDEWSIERQVLHSQCKRLEAQNYNLTRTAEQLSITMGELVTQRQKVREERERLQAQLEHFRRCLTLPNIHWGRGQVNGHTPR</sequence>
<keyword evidence="4" id="KW-1185">Reference proteome</keyword>
<evidence type="ECO:0000313" key="3">
    <source>
        <dbReference type="Ensembl" id="ENSNBRP00000002586.1"/>
    </source>
</evidence>
<dbReference type="Proteomes" id="UP000261580">
    <property type="component" value="Unassembled WGS sequence"/>
</dbReference>
<feature type="compositionally biased region" description="Polar residues" evidence="1">
    <location>
        <begin position="78"/>
        <end position="88"/>
    </location>
</feature>
<feature type="compositionally biased region" description="Pro residues" evidence="1">
    <location>
        <begin position="490"/>
        <end position="506"/>
    </location>
</feature>
<feature type="compositionally biased region" description="Pro residues" evidence="1">
    <location>
        <begin position="530"/>
        <end position="539"/>
    </location>
</feature>
<feature type="compositionally biased region" description="Pro residues" evidence="1">
    <location>
        <begin position="837"/>
        <end position="852"/>
    </location>
</feature>
<feature type="region of interest" description="Disordered" evidence="1">
    <location>
        <begin position="68"/>
        <end position="99"/>
    </location>
</feature>